<protein>
    <submittedName>
        <fullName evidence="3">Si:ch211-212d10.1</fullName>
    </submittedName>
</protein>
<evidence type="ECO:0000256" key="1">
    <source>
        <dbReference type="ARBA" id="ARBA00023157"/>
    </source>
</evidence>
<accession>A0A671SHX2</accession>
<reference evidence="3" key="1">
    <citation type="submission" date="2025-08" db="UniProtKB">
        <authorList>
            <consortium name="Ensembl"/>
        </authorList>
    </citation>
    <scope>IDENTIFICATION</scope>
</reference>
<dbReference type="Pfam" id="PF00089">
    <property type="entry name" value="Trypsin"/>
    <property type="match status" value="1"/>
</dbReference>
<evidence type="ECO:0000313" key="4">
    <source>
        <dbReference type="Proteomes" id="UP000472260"/>
    </source>
</evidence>
<proteinExistence type="predicted"/>
<keyword evidence="4" id="KW-1185">Reference proteome</keyword>
<feature type="domain" description="Peptidase S1" evidence="2">
    <location>
        <begin position="1"/>
        <end position="186"/>
    </location>
</feature>
<dbReference type="AlphaFoldDB" id="A0A671SHX2"/>
<evidence type="ECO:0000313" key="3">
    <source>
        <dbReference type="Ensembl" id="ENSSANP00000095984.1"/>
    </source>
</evidence>
<dbReference type="SUPFAM" id="SSF50494">
    <property type="entry name" value="Trypsin-like serine proteases"/>
    <property type="match status" value="1"/>
</dbReference>
<dbReference type="Gene3D" id="2.40.10.10">
    <property type="entry name" value="Trypsin-like serine proteases"/>
    <property type="match status" value="1"/>
</dbReference>
<dbReference type="GO" id="GO:0006508">
    <property type="term" value="P:proteolysis"/>
    <property type="evidence" value="ECO:0007669"/>
    <property type="project" value="InterPro"/>
</dbReference>
<dbReference type="GO" id="GO:0004252">
    <property type="term" value="F:serine-type endopeptidase activity"/>
    <property type="evidence" value="ECO:0007669"/>
    <property type="project" value="InterPro"/>
</dbReference>
<dbReference type="Proteomes" id="UP000472260">
    <property type="component" value="Unassembled WGS sequence"/>
</dbReference>
<sequence length="194" mass="21114">GGKVSVPHKCSNVVIELKSVQCHLMVYLGVSDTNFLPDGIEVDPIPHPKFNMKRKGHDIMLLKLKTQATLNKIVGTITLPNSENEEIAKDCMVMGWGWKKYHDESPLNVLKEANVTLIDSENCGTADALCTEGSTGTAQGDGGGPLVCGGVAQGILSFSKNKENADHFIGYTHISHYIPWIQSIMPDQIMTSCF</sequence>
<dbReference type="InterPro" id="IPR043504">
    <property type="entry name" value="Peptidase_S1_PA_chymotrypsin"/>
</dbReference>
<dbReference type="InterPro" id="IPR009003">
    <property type="entry name" value="Peptidase_S1_PA"/>
</dbReference>
<dbReference type="Ensembl" id="ENSSANT00000101935.1">
    <property type="protein sequence ID" value="ENSSANP00000095984.1"/>
    <property type="gene ID" value="ENSSANG00000047304.1"/>
</dbReference>
<evidence type="ECO:0000259" key="2">
    <source>
        <dbReference type="PROSITE" id="PS50240"/>
    </source>
</evidence>
<dbReference type="InterPro" id="IPR001254">
    <property type="entry name" value="Trypsin_dom"/>
</dbReference>
<dbReference type="PANTHER" id="PTHR24271:SF88">
    <property type="entry name" value="MAST CELL PROTEASE 2 ISOFORM X1"/>
    <property type="match status" value="1"/>
</dbReference>
<name>A0A671SHX2_9TELE</name>
<reference evidence="3" key="2">
    <citation type="submission" date="2025-09" db="UniProtKB">
        <authorList>
            <consortium name="Ensembl"/>
        </authorList>
    </citation>
    <scope>IDENTIFICATION</scope>
</reference>
<keyword evidence="1" id="KW-1015">Disulfide bond</keyword>
<organism evidence="3 4">
    <name type="scientific">Sinocyclocheilus anshuiensis</name>
    <dbReference type="NCBI Taxonomy" id="1608454"/>
    <lineage>
        <taxon>Eukaryota</taxon>
        <taxon>Metazoa</taxon>
        <taxon>Chordata</taxon>
        <taxon>Craniata</taxon>
        <taxon>Vertebrata</taxon>
        <taxon>Euteleostomi</taxon>
        <taxon>Actinopterygii</taxon>
        <taxon>Neopterygii</taxon>
        <taxon>Teleostei</taxon>
        <taxon>Ostariophysi</taxon>
        <taxon>Cypriniformes</taxon>
        <taxon>Cyprinidae</taxon>
        <taxon>Cyprininae</taxon>
        <taxon>Sinocyclocheilus</taxon>
    </lineage>
</organism>
<dbReference type="SMART" id="SM00020">
    <property type="entry name" value="Tryp_SPc"/>
    <property type="match status" value="1"/>
</dbReference>
<dbReference type="PANTHER" id="PTHR24271">
    <property type="entry name" value="KALLIKREIN-RELATED"/>
    <property type="match status" value="1"/>
</dbReference>
<dbReference type="PROSITE" id="PS50240">
    <property type="entry name" value="TRYPSIN_DOM"/>
    <property type="match status" value="1"/>
</dbReference>